<dbReference type="PANTHER" id="PTHR12069:SF0">
    <property type="entry name" value="DNA-DIRECTED RNA POLYMERASE III SUBUNIT RPC5"/>
    <property type="match status" value="1"/>
</dbReference>
<sequence length="329" mass="36352">MDAEDPVIASYDVFLTDSQISRYVFQYPDRDCGERNKRNTGGPYAESTGQKPLVLRQKPKTGLVEIDVPINTSPDSYDFNKGHKYGEAMSESRVLKGGGAFGLAGGFNPNAASARGVKLEGEEGGEEVSSSVLEAMAGKSKTQTILRTQTLAGRIKEPYDGEPLYMLGAFRGSRESFFSPVSAVVQLRPQLHHLDAMEETSKARAMRGRKDTEEEAAVREPEARPVDVKVKPAEGGESVVSGNIELLKNMQEERWESLEWVDADTEDAWATYENYMIHNEPETLPQLKSAIDGESYLDAMSAPRVDPAHPEMTGWAMKQNRKKKDEAAE</sequence>
<proteinExistence type="predicted"/>
<keyword evidence="2" id="KW-0804">Transcription</keyword>
<gene>
    <name evidence="2" type="ORF">BGW36DRAFT_321869</name>
</gene>
<dbReference type="GO" id="GO:0042797">
    <property type="term" value="P:tRNA transcription by RNA polymerase III"/>
    <property type="evidence" value="ECO:0007669"/>
    <property type="project" value="TreeGrafter"/>
</dbReference>
<organism evidence="2 3">
    <name type="scientific">Talaromyces proteolyticus</name>
    <dbReference type="NCBI Taxonomy" id="1131652"/>
    <lineage>
        <taxon>Eukaryota</taxon>
        <taxon>Fungi</taxon>
        <taxon>Dikarya</taxon>
        <taxon>Ascomycota</taxon>
        <taxon>Pezizomycotina</taxon>
        <taxon>Eurotiomycetes</taxon>
        <taxon>Eurotiomycetidae</taxon>
        <taxon>Eurotiales</taxon>
        <taxon>Trichocomaceae</taxon>
        <taxon>Talaromyces</taxon>
        <taxon>Talaromyces sect. Bacilispori</taxon>
    </lineage>
</organism>
<name>A0AAD4KQ93_9EURO</name>
<dbReference type="Pfam" id="PF04801">
    <property type="entry name" value="RPC5"/>
    <property type="match status" value="2"/>
</dbReference>
<keyword evidence="3" id="KW-1185">Reference proteome</keyword>
<dbReference type="InterPro" id="IPR006886">
    <property type="entry name" value="RNA_pol_III_Rpc5"/>
</dbReference>
<feature type="region of interest" description="Disordered" evidence="1">
    <location>
        <begin position="304"/>
        <end position="329"/>
    </location>
</feature>
<reference evidence="2" key="1">
    <citation type="submission" date="2021-12" db="EMBL/GenBank/DDBJ databases">
        <title>Convergent genome expansion in fungi linked to evolution of root-endophyte symbiosis.</title>
        <authorList>
            <consortium name="DOE Joint Genome Institute"/>
            <person name="Ke Y.-H."/>
            <person name="Bonito G."/>
            <person name="Liao H.-L."/>
            <person name="Looney B."/>
            <person name="Rojas-Flechas A."/>
            <person name="Nash J."/>
            <person name="Hameed K."/>
            <person name="Schadt C."/>
            <person name="Martin F."/>
            <person name="Crous P.W."/>
            <person name="Miettinen O."/>
            <person name="Magnuson J.K."/>
            <person name="Labbe J."/>
            <person name="Jacobson D."/>
            <person name="Doktycz M.J."/>
            <person name="Veneault-Fourrey C."/>
            <person name="Kuo A."/>
            <person name="Mondo S."/>
            <person name="Calhoun S."/>
            <person name="Riley R."/>
            <person name="Ohm R."/>
            <person name="LaButti K."/>
            <person name="Andreopoulos B."/>
            <person name="Pangilinan J."/>
            <person name="Nolan M."/>
            <person name="Tritt A."/>
            <person name="Clum A."/>
            <person name="Lipzen A."/>
            <person name="Daum C."/>
            <person name="Barry K."/>
            <person name="Grigoriev I.V."/>
            <person name="Vilgalys R."/>
        </authorList>
    </citation>
    <scope>NUCLEOTIDE SEQUENCE</scope>
    <source>
        <strain evidence="2">PMI_201</strain>
    </source>
</reference>
<evidence type="ECO:0000313" key="2">
    <source>
        <dbReference type="EMBL" id="KAH8696543.1"/>
    </source>
</evidence>
<protein>
    <submittedName>
        <fullName evidence="2">DNA-directed RNA polymerase III subunit Rpc5</fullName>
    </submittedName>
</protein>
<dbReference type="RefSeq" id="XP_046071479.1">
    <property type="nucleotide sequence ID" value="XM_046212657.1"/>
</dbReference>
<keyword evidence="2" id="KW-0240">DNA-directed RNA polymerase</keyword>
<dbReference type="Proteomes" id="UP001201262">
    <property type="component" value="Unassembled WGS sequence"/>
</dbReference>
<evidence type="ECO:0000256" key="1">
    <source>
        <dbReference type="SAM" id="MobiDB-lite"/>
    </source>
</evidence>
<dbReference type="GeneID" id="70242944"/>
<dbReference type="EMBL" id="JAJTJA010000007">
    <property type="protein sequence ID" value="KAH8696543.1"/>
    <property type="molecule type" value="Genomic_DNA"/>
</dbReference>
<comment type="caution">
    <text evidence="2">The sequence shown here is derived from an EMBL/GenBank/DDBJ whole genome shotgun (WGS) entry which is preliminary data.</text>
</comment>
<accession>A0AAD4KQ93</accession>
<dbReference type="AlphaFoldDB" id="A0AAD4KQ93"/>
<dbReference type="PANTHER" id="PTHR12069">
    <property type="entry name" value="DNA-DIRECTED RNA POLYMERASES III 80 KDA POLYPEPTIDE RNA POLYMERASE III SUBUNIT 5"/>
    <property type="match status" value="1"/>
</dbReference>
<feature type="region of interest" description="Disordered" evidence="1">
    <location>
        <begin position="201"/>
        <end position="225"/>
    </location>
</feature>
<dbReference type="GO" id="GO:0005666">
    <property type="term" value="C:RNA polymerase III complex"/>
    <property type="evidence" value="ECO:0007669"/>
    <property type="project" value="TreeGrafter"/>
</dbReference>
<evidence type="ECO:0000313" key="3">
    <source>
        <dbReference type="Proteomes" id="UP001201262"/>
    </source>
</evidence>